<dbReference type="PRINTS" id="PR00704">
    <property type="entry name" value="CALPAIN"/>
</dbReference>
<dbReference type="InterPro" id="IPR038765">
    <property type="entry name" value="Papain-like_cys_pep_sf"/>
</dbReference>
<evidence type="ECO:0000256" key="6">
    <source>
        <dbReference type="PROSITE-ProRule" id="PRU00239"/>
    </source>
</evidence>
<accession>A0A2T7PF70</accession>
<gene>
    <name evidence="9" type="ORF">C0Q70_07499</name>
</gene>
<dbReference type="AlphaFoldDB" id="A0A2T7PF70"/>
<feature type="compositionally biased region" description="Low complexity" evidence="7">
    <location>
        <begin position="542"/>
        <end position="552"/>
    </location>
</feature>
<dbReference type="InterPro" id="IPR022684">
    <property type="entry name" value="Calpain_cysteine_protease"/>
</dbReference>
<evidence type="ECO:0000256" key="4">
    <source>
        <dbReference type="ARBA" id="ARBA00022807"/>
    </source>
</evidence>
<dbReference type="OrthoDB" id="424753at2759"/>
<evidence type="ECO:0000256" key="1">
    <source>
        <dbReference type="ARBA" id="ARBA00007623"/>
    </source>
</evidence>
<dbReference type="Gene3D" id="3.90.70.10">
    <property type="entry name" value="Cysteine proteinases"/>
    <property type="match status" value="1"/>
</dbReference>
<evidence type="ECO:0000256" key="7">
    <source>
        <dbReference type="SAM" id="MobiDB-lite"/>
    </source>
</evidence>
<keyword evidence="10" id="KW-1185">Reference proteome</keyword>
<protein>
    <recommendedName>
        <fullName evidence="8">Calpain catalytic domain-containing protein</fullName>
    </recommendedName>
</protein>
<feature type="domain" description="Calpain catalytic" evidence="8">
    <location>
        <begin position="62"/>
        <end position="376"/>
    </location>
</feature>
<dbReference type="SUPFAM" id="SSF49758">
    <property type="entry name" value="Calpain large subunit, middle domain (domain III)"/>
    <property type="match status" value="1"/>
</dbReference>
<dbReference type="GO" id="GO:0005737">
    <property type="term" value="C:cytoplasm"/>
    <property type="evidence" value="ECO:0007669"/>
    <property type="project" value="TreeGrafter"/>
</dbReference>
<feature type="compositionally biased region" description="Basic and acidic residues" evidence="7">
    <location>
        <begin position="453"/>
        <end position="473"/>
    </location>
</feature>
<feature type="compositionally biased region" description="Basic residues" evidence="7">
    <location>
        <begin position="553"/>
        <end position="565"/>
    </location>
</feature>
<evidence type="ECO:0000256" key="3">
    <source>
        <dbReference type="ARBA" id="ARBA00022801"/>
    </source>
</evidence>
<dbReference type="GO" id="GO:0004198">
    <property type="term" value="F:calcium-dependent cysteine-type endopeptidase activity"/>
    <property type="evidence" value="ECO:0007669"/>
    <property type="project" value="InterPro"/>
</dbReference>
<feature type="compositionally biased region" description="Low complexity" evidence="7">
    <location>
        <begin position="474"/>
        <end position="514"/>
    </location>
</feature>
<feature type="region of interest" description="Disordered" evidence="7">
    <location>
        <begin position="1"/>
        <end position="30"/>
    </location>
</feature>
<reference evidence="9 10" key="1">
    <citation type="submission" date="2018-04" db="EMBL/GenBank/DDBJ databases">
        <title>The genome of golden apple snail Pomacea canaliculata provides insight into stress tolerance and invasive adaptation.</title>
        <authorList>
            <person name="Liu C."/>
            <person name="Liu B."/>
            <person name="Ren Y."/>
            <person name="Zhang Y."/>
            <person name="Wang H."/>
            <person name="Li S."/>
            <person name="Jiang F."/>
            <person name="Yin L."/>
            <person name="Zhang G."/>
            <person name="Qian W."/>
            <person name="Fan W."/>
        </authorList>
    </citation>
    <scope>NUCLEOTIDE SEQUENCE [LARGE SCALE GENOMIC DNA]</scope>
    <source>
        <strain evidence="9">SZHN2017</strain>
        <tissue evidence="9">Muscle</tissue>
    </source>
</reference>
<comment type="caution">
    <text evidence="9">The sequence shown here is derived from an EMBL/GenBank/DDBJ whole genome shotgun (WGS) entry which is preliminary data.</text>
</comment>
<keyword evidence="3" id="KW-0378">Hydrolase</keyword>
<feature type="active site" evidence="5">
    <location>
        <position position="291"/>
    </location>
</feature>
<proteinExistence type="inferred from homology"/>
<dbReference type="GO" id="GO:0006508">
    <property type="term" value="P:proteolysis"/>
    <property type="evidence" value="ECO:0007669"/>
    <property type="project" value="InterPro"/>
</dbReference>
<evidence type="ECO:0000256" key="2">
    <source>
        <dbReference type="ARBA" id="ARBA00022670"/>
    </source>
</evidence>
<dbReference type="SUPFAM" id="SSF54001">
    <property type="entry name" value="Cysteine proteinases"/>
    <property type="match status" value="1"/>
</dbReference>
<dbReference type="SMART" id="SM00230">
    <property type="entry name" value="CysPc"/>
    <property type="match status" value="1"/>
</dbReference>
<keyword evidence="2" id="KW-0645">Protease</keyword>
<evidence type="ECO:0000259" key="8">
    <source>
        <dbReference type="PROSITE" id="PS50203"/>
    </source>
</evidence>
<comment type="caution">
    <text evidence="6">Lacks conserved residue(s) required for the propagation of feature annotation.</text>
</comment>
<feature type="region of interest" description="Disordered" evidence="7">
    <location>
        <begin position="530"/>
        <end position="582"/>
    </location>
</feature>
<dbReference type="PANTHER" id="PTHR10183">
    <property type="entry name" value="CALPAIN"/>
    <property type="match status" value="1"/>
</dbReference>
<keyword evidence="4" id="KW-0788">Thiol protease</keyword>
<dbReference type="STRING" id="400727.A0A2T7PF70"/>
<dbReference type="PROSITE" id="PS50203">
    <property type="entry name" value="CALPAIN_CAT"/>
    <property type="match status" value="1"/>
</dbReference>
<feature type="compositionally biased region" description="Polar residues" evidence="7">
    <location>
        <begin position="566"/>
        <end position="582"/>
    </location>
</feature>
<dbReference type="InterPro" id="IPR001300">
    <property type="entry name" value="Peptidase_C2_calpain_cat"/>
</dbReference>
<feature type="region of interest" description="Disordered" evidence="7">
    <location>
        <begin position="409"/>
        <end position="514"/>
    </location>
</feature>
<dbReference type="InterPro" id="IPR022682">
    <property type="entry name" value="Calpain_domain_III"/>
</dbReference>
<sequence>MHALQLKMNDKKERRKSASSSSGAQLAAARRVRETPYQDICRIRRTILALRDAKGSLSSDDYFVDPSFAPDMTSLAYVYSGDDKYERTIFQRPHETQDDPVFVGVGGVCDEPFPWRQWKLRQWFHAALVTVSLSLKHLEKIIPGYKNFEQGFSKDYTGAFHFNIWRFGEWVDIVVDDRMPMLDGRHLFCGPMGSAQELWGPLVEKAYAKCKKTFQSIEYGHTLDALTDLTGAVCEHFSPDVRPPSNLFRILLKSHLARSMMVCWRNDKRLTPTGFTVDSELQENQNLRYLHVITAVTKFPTTDGRLVEMIRLKCPFPGEARWQGKFSDRDSASWDSVNRDFMDRLQPLTKKDDDEYWVAMEDFRCNFGGLFVVSSPEPFRVDGLSLARCYHLPPAMECWEPNSGLASPDLASTNGLQRRGSAPKPDDTVGRLLDSDTLSLARRRASHASMVPLRHDERHGHSKRGSDKQETEVKTPSSSRSKGSSASSPTGSFPRSAHSLAHSDSSASATTSPSIKTTSVFTFPAATEFTSHHPHQHRSGTASASASAPPHSAKCKPRTPTKKSRGSISNQSDSGSAHSSSEISLQFKPTMHAANLGGGSAAGGSGGGDGASGSGCFGRVMASEDRRPHSAPQTNLARHFSSNSLSSLTQGHFRATKADYFRSEGRWRLMLEAYDKWTRSKPSSSRANLDLHSRSQRHHFQVTRLEGPDELSPPTLQGKRHVIVSLVQDYRHGAITANSLLVPIGFCLYRSKGTEKDDKRHISKFQLLDQIQGEPEMREVNARFDLEPGSYFLVPFYNSDSHEGEYLLRILTEESLHIKTGW</sequence>
<dbReference type="PANTHER" id="PTHR10183:SF379">
    <property type="entry name" value="CALPAIN-5"/>
    <property type="match status" value="1"/>
</dbReference>
<comment type="similarity">
    <text evidence="1">Belongs to the peptidase C2 family.</text>
</comment>
<feature type="compositionally biased region" description="Low complexity" evidence="7">
    <location>
        <begin position="18"/>
        <end position="29"/>
    </location>
</feature>
<evidence type="ECO:0000256" key="5">
    <source>
        <dbReference type="PIRSR" id="PIRSR622684-1"/>
    </source>
</evidence>
<evidence type="ECO:0000313" key="10">
    <source>
        <dbReference type="Proteomes" id="UP000245119"/>
    </source>
</evidence>
<evidence type="ECO:0000313" key="9">
    <source>
        <dbReference type="EMBL" id="PVD32071.1"/>
    </source>
</evidence>
<dbReference type="Pfam" id="PF01067">
    <property type="entry name" value="Calpain_III"/>
    <property type="match status" value="1"/>
</dbReference>
<dbReference type="Proteomes" id="UP000245119">
    <property type="component" value="Linkage Group LG4"/>
</dbReference>
<organism evidence="9 10">
    <name type="scientific">Pomacea canaliculata</name>
    <name type="common">Golden apple snail</name>
    <dbReference type="NCBI Taxonomy" id="400727"/>
    <lineage>
        <taxon>Eukaryota</taxon>
        <taxon>Metazoa</taxon>
        <taxon>Spiralia</taxon>
        <taxon>Lophotrochozoa</taxon>
        <taxon>Mollusca</taxon>
        <taxon>Gastropoda</taxon>
        <taxon>Caenogastropoda</taxon>
        <taxon>Architaenioglossa</taxon>
        <taxon>Ampullarioidea</taxon>
        <taxon>Ampullariidae</taxon>
        <taxon>Pomacea</taxon>
    </lineage>
</organism>
<name>A0A2T7PF70_POMCA</name>
<dbReference type="InterPro" id="IPR036213">
    <property type="entry name" value="Calpain_III_sf"/>
</dbReference>
<dbReference type="EMBL" id="PZQS01000004">
    <property type="protein sequence ID" value="PVD32071.1"/>
    <property type="molecule type" value="Genomic_DNA"/>
</dbReference>
<dbReference type="Pfam" id="PF00648">
    <property type="entry name" value="Peptidase_C2"/>
    <property type="match status" value="1"/>
</dbReference>
<dbReference type="Gene3D" id="2.60.120.380">
    <property type="match status" value="1"/>
</dbReference>